<organism evidence="2 3">
    <name type="scientific">Gracilariopsis chorda</name>
    <dbReference type="NCBI Taxonomy" id="448386"/>
    <lineage>
        <taxon>Eukaryota</taxon>
        <taxon>Rhodophyta</taxon>
        <taxon>Florideophyceae</taxon>
        <taxon>Rhodymeniophycidae</taxon>
        <taxon>Gracilariales</taxon>
        <taxon>Gracilariaceae</taxon>
        <taxon>Gracilariopsis</taxon>
    </lineage>
</organism>
<keyword evidence="3" id="KW-1185">Reference proteome</keyword>
<dbReference type="AlphaFoldDB" id="A0A2V3IKY6"/>
<reference evidence="2 3" key="1">
    <citation type="journal article" date="2018" name="Mol. Biol. Evol.">
        <title>Analysis of the draft genome of the red seaweed Gracilariopsis chorda provides insights into genome size evolution in Rhodophyta.</title>
        <authorList>
            <person name="Lee J."/>
            <person name="Yang E.C."/>
            <person name="Graf L."/>
            <person name="Yang J.H."/>
            <person name="Qiu H."/>
            <person name="Zel Zion U."/>
            <person name="Chan C.X."/>
            <person name="Stephens T.G."/>
            <person name="Weber A.P.M."/>
            <person name="Boo G.H."/>
            <person name="Boo S.M."/>
            <person name="Kim K.M."/>
            <person name="Shin Y."/>
            <person name="Jung M."/>
            <person name="Lee S.J."/>
            <person name="Yim H.S."/>
            <person name="Lee J.H."/>
            <person name="Bhattacharya D."/>
            <person name="Yoon H.S."/>
        </authorList>
    </citation>
    <scope>NUCLEOTIDE SEQUENCE [LARGE SCALE GENOMIC DNA]</scope>
    <source>
        <strain evidence="2 3">SKKU-2015</strain>
        <tissue evidence="2">Whole body</tissue>
    </source>
</reference>
<evidence type="ECO:0000256" key="1">
    <source>
        <dbReference type="SAM" id="MobiDB-lite"/>
    </source>
</evidence>
<gene>
    <name evidence="2" type="ORF">BWQ96_07506</name>
</gene>
<name>A0A2V3IKY6_9FLOR</name>
<feature type="region of interest" description="Disordered" evidence="1">
    <location>
        <begin position="137"/>
        <end position="159"/>
    </location>
</feature>
<accession>A0A2V3IKY6</accession>
<evidence type="ECO:0000313" key="3">
    <source>
        <dbReference type="Proteomes" id="UP000247409"/>
    </source>
</evidence>
<proteinExistence type="predicted"/>
<comment type="caution">
    <text evidence="2">The sequence shown here is derived from an EMBL/GenBank/DDBJ whole genome shotgun (WGS) entry which is preliminary data.</text>
</comment>
<protein>
    <submittedName>
        <fullName evidence="2">Uncharacterized protein</fullName>
    </submittedName>
</protein>
<feature type="compositionally biased region" description="Polar residues" evidence="1">
    <location>
        <begin position="80"/>
        <end position="91"/>
    </location>
</feature>
<dbReference type="Proteomes" id="UP000247409">
    <property type="component" value="Unassembled WGS sequence"/>
</dbReference>
<sequence>MHPEVTSRNSVFSSLTDIFVQLGITAPPFSTGRKKSRALRLANIIWIEPEHDHERAVAQFIIANRITPELSRPLTISGPPYSQSVHNATPSSPQPFAPQLTTTSQFPAYAPALTTTKAPPRSAPNLQQTLQRLSFDDTTTEQRGTSAVPPPIPPSILSY</sequence>
<feature type="compositionally biased region" description="Pro residues" evidence="1">
    <location>
        <begin position="148"/>
        <end position="159"/>
    </location>
</feature>
<feature type="region of interest" description="Disordered" evidence="1">
    <location>
        <begin position="74"/>
        <end position="101"/>
    </location>
</feature>
<evidence type="ECO:0000313" key="2">
    <source>
        <dbReference type="EMBL" id="PXF42754.1"/>
    </source>
</evidence>
<dbReference type="EMBL" id="NBIV01000151">
    <property type="protein sequence ID" value="PXF42754.1"/>
    <property type="molecule type" value="Genomic_DNA"/>
</dbReference>